<organism evidence="2 3">
    <name type="scientific">Lysinibacillus composti</name>
    <dbReference type="NCBI Taxonomy" id="720633"/>
    <lineage>
        <taxon>Bacteria</taxon>
        <taxon>Bacillati</taxon>
        <taxon>Bacillota</taxon>
        <taxon>Bacilli</taxon>
        <taxon>Bacillales</taxon>
        <taxon>Bacillaceae</taxon>
        <taxon>Lysinibacillus</taxon>
    </lineage>
</organism>
<protein>
    <recommendedName>
        <fullName evidence="4">Stage III sporulation protein AD</fullName>
    </recommendedName>
</protein>
<keyword evidence="1" id="KW-0812">Transmembrane</keyword>
<dbReference type="EMBL" id="RRCT01000001">
    <property type="protein sequence ID" value="RQW76272.1"/>
    <property type="molecule type" value="Genomic_DNA"/>
</dbReference>
<dbReference type="RefSeq" id="WP_124761944.1">
    <property type="nucleotide sequence ID" value="NZ_RRCT01000001.1"/>
</dbReference>
<evidence type="ECO:0000256" key="1">
    <source>
        <dbReference type="SAM" id="Phobius"/>
    </source>
</evidence>
<feature type="transmembrane region" description="Helical" evidence="1">
    <location>
        <begin position="28"/>
        <end position="49"/>
    </location>
</feature>
<dbReference type="OrthoDB" id="2454708at2"/>
<evidence type="ECO:0000313" key="2">
    <source>
        <dbReference type="EMBL" id="RQW76272.1"/>
    </source>
</evidence>
<dbReference type="Proteomes" id="UP000274033">
    <property type="component" value="Unassembled WGS sequence"/>
</dbReference>
<name>A0A3N9UV04_9BACI</name>
<proteinExistence type="predicted"/>
<keyword evidence="3" id="KW-1185">Reference proteome</keyword>
<accession>A0A3N9UV04</accession>
<sequence length="125" mass="14539">MTYVFYAVILLLVLMLIKESINKLHGLIAVIFFFILLHFLLSMMIIPFIEQLLSYVHSVPYVPQLVYSALFYQLGSLFHKIFEEEEYEAIGEMVMIAIRIVLLAYWTAEVAKVLSNFSSILQKLQ</sequence>
<feature type="transmembrane region" description="Helical" evidence="1">
    <location>
        <begin position="6"/>
        <end position="21"/>
    </location>
</feature>
<comment type="caution">
    <text evidence="2">The sequence shown here is derived from an EMBL/GenBank/DDBJ whole genome shotgun (WGS) entry which is preliminary data.</text>
</comment>
<evidence type="ECO:0008006" key="4">
    <source>
        <dbReference type="Google" id="ProtNLM"/>
    </source>
</evidence>
<keyword evidence="1" id="KW-0472">Membrane</keyword>
<gene>
    <name evidence="2" type="ORF">EBB45_01615</name>
</gene>
<reference evidence="2 3" key="1">
    <citation type="journal article" date="2013" name="J. Microbiol.">
        <title>Lysinibacillus chungkukjangi sp. nov., isolated from Chungkukjang, Korean fermented soybean food.</title>
        <authorList>
            <person name="Kim S.J."/>
            <person name="Jang Y.H."/>
            <person name="Hamada M."/>
            <person name="Ahn J.H."/>
            <person name="Weon H.Y."/>
            <person name="Suzuki K."/>
            <person name="Whang K.S."/>
            <person name="Kwon S.W."/>
        </authorList>
    </citation>
    <scope>NUCLEOTIDE SEQUENCE [LARGE SCALE GENOMIC DNA]</scope>
    <source>
        <strain evidence="2 3">MCCC 1A12701</strain>
    </source>
</reference>
<evidence type="ECO:0000313" key="3">
    <source>
        <dbReference type="Proteomes" id="UP000274033"/>
    </source>
</evidence>
<dbReference type="AlphaFoldDB" id="A0A3N9UV04"/>
<keyword evidence="1" id="KW-1133">Transmembrane helix</keyword>